<dbReference type="PANTHER" id="PTHR46162:SF40">
    <property type="entry name" value="TRAF-LIKE FAMILY PROTEIN"/>
    <property type="match status" value="1"/>
</dbReference>
<accession>A0AAV1RSP5</accession>
<dbReference type="Pfam" id="PF22486">
    <property type="entry name" value="MATH_2"/>
    <property type="match status" value="2"/>
</dbReference>
<dbReference type="Gene3D" id="2.60.210.10">
    <property type="entry name" value="Apoptosis, Tumor Necrosis Factor Receptor Associated Protein 2, Chain A"/>
    <property type="match status" value="4"/>
</dbReference>
<sequence>MKRELDKEDDIFNATTDKNGKQRFRKLPPAHYTFEIESFSSLLKTKMENYETKDFEVDGYKWRMVLYPNRKSKKEGGSRHISLFLAVTEPAGVSFGWEVNISATFFVFDGIRDRYLAVQDADQMYWRFHKFKTEWGFLDFLSHDTLRDPSNGFLLDDRIILGVEGDSNPSGTHLSLYLHLDDSESLHTGRKLYAKWSLRIKNCTNRNHYEKEEAEHWFDSPGQGFGCIDFMLLSTLKDPSMGYLVNDCMIIEAEFNLISVELQIAMKRDTSNATIDKNGKQRFRKLPPAHYTFEIESFSSLLETKVEKYETKDFEAGGYKWRMVLYPNGKNKEDGSRHISLFLALAEPAGVSFGWELNVTATFFVLDRTRDRHLAVQDADQLSWRFHKFKAEWGVLDFLSHQALHDPSNGFLVDNRIVLGVEVFVIKFSGAGESLSFVKEPAHGLYTWTIDNFSTLDKNLCFSDVFIVEGTKWCVLIFCVVKAVAFA</sequence>
<dbReference type="PROSITE" id="PS50144">
    <property type="entry name" value="MATH"/>
    <property type="match status" value="4"/>
</dbReference>
<proteinExistence type="predicted"/>
<evidence type="ECO:0000313" key="3">
    <source>
        <dbReference type="Proteomes" id="UP001314170"/>
    </source>
</evidence>
<protein>
    <recommendedName>
        <fullName evidence="1">MATH domain-containing protein</fullName>
    </recommendedName>
</protein>
<reference evidence="2 3" key="1">
    <citation type="submission" date="2024-01" db="EMBL/GenBank/DDBJ databases">
        <authorList>
            <person name="Waweru B."/>
        </authorList>
    </citation>
    <scope>NUCLEOTIDE SEQUENCE [LARGE SCALE GENOMIC DNA]</scope>
</reference>
<dbReference type="InterPro" id="IPR002083">
    <property type="entry name" value="MATH/TRAF_dom"/>
</dbReference>
<name>A0AAV1RSP5_9ROSI</name>
<feature type="domain" description="MATH" evidence="1">
    <location>
        <begin position="288"/>
        <end position="423"/>
    </location>
</feature>
<evidence type="ECO:0000259" key="1">
    <source>
        <dbReference type="PROSITE" id="PS50144"/>
    </source>
</evidence>
<organism evidence="2 3">
    <name type="scientific">Dovyalis caffra</name>
    <dbReference type="NCBI Taxonomy" id="77055"/>
    <lineage>
        <taxon>Eukaryota</taxon>
        <taxon>Viridiplantae</taxon>
        <taxon>Streptophyta</taxon>
        <taxon>Embryophyta</taxon>
        <taxon>Tracheophyta</taxon>
        <taxon>Spermatophyta</taxon>
        <taxon>Magnoliopsida</taxon>
        <taxon>eudicotyledons</taxon>
        <taxon>Gunneridae</taxon>
        <taxon>Pentapetalae</taxon>
        <taxon>rosids</taxon>
        <taxon>fabids</taxon>
        <taxon>Malpighiales</taxon>
        <taxon>Salicaceae</taxon>
        <taxon>Flacourtieae</taxon>
        <taxon>Dovyalis</taxon>
    </lineage>
</organism>
<dbReference type="EMBL" id="CAWUPB010001156">
    <property type="protein sequence ID" value="CAK7338875.1"/>
    <property type="molecule type" value="Genomic_DNA"/>
</dbReference>
<dbReference type="Proteomes" id="UP001314170">
    <property type="component" value="Unassembled WGS sequence"/>
</dbReference>
<gene>
    <name evidence="2" type="ORF">DCAF_LOCUS13923</name>
</gene>
<dbReference type="InterPro" id="IPR008974">
    <property type="entry name" value="TRAF-like"/>
</dbReference>
<feature type="domain" description="MATH" evidence="1">
    <location>
        <begin position="443"/>
        <end position="487"/>
    </location>
</feature>
<comment type="caution">
    <text evidence="2">The sequence shown here is derived from an EMBL/GenBank/DDBJ whole genome shotgun (WGS) entry which is preliminary data.</text>
</comment>
<dbReference type="SMART" id="SM00061">
    <property type="entry name" value="MATH"/>
    <property type="match status" value="2"/>
</dbReference>
<dbReference type="AlphaFoldDB" id="A0AAV1RSP5"/>
<dbReference type="PANTHER" id="PTHR46162">
    <property type="entry name" value="TRAF-LIKE FAMILY PROTEIN"/>
    <property type="match status" value="1"/>
</dbReference>
<feature type="domain" description="MATH" evidence="1">
    <location>
        <begin position="29"/>
        <end position="165"/>
    </location>
</feature>
<keyword evidence="3" id="KW-1185">Reference proteome</keyword>
<evidence type="ECO:0000313" key="2">
    <source>
        <dbReference type="EMBL" id="CAK7338875.1"/>
    </source>
</evidence>
<feature type="domain" description="MATH" evidence="1">
    <location>
        <begin position="173"/>
        <end position="255"/>
    </location>
</feature>
<dbReference type="Pfam" id="PF00917">
    <property type="entry name" value="MATH"/>
    <property type="match status" value="1"/>
</dbReference>
<dbReference type="SUPFAM" id="SSF49599">
    <property type="entry name" value="TRAF domain-like"/>
    <property type="match status" value="4"/>
</dbReference>
<dbReference type="CDD" id="cd00121">
    <property type="entry name" value="MATH"/>
    <property type="match status" value="4"/>
</dbReference>